<proteinExistence type="predicted"/>
<name>A0A067MJV5_BOTB1</name>
<dbReference type="Proteomes" id="UP000027195">
    <property type="component" value="Unassembled WGS sequence"/>
</dbReference>
<dbReference type="AlphaFoldDB" id="A0A067MJV5"/>
<keyword evidence="2" id="KW-1185">Reference proteome</keyword>
<dbReference type="HOGENOM" id="CLU_1796152_0_0_1"/>
<sequence>MKMYALLRANWKVAIGPSLHTPRISPFTSARGCPGFNYRSILPSVYLVLNWQNARWKDALPSLSDETAREQLKLIFDWRPARLIMNKIRGSNRTPVSVRMDGPPALILGDWKLRKRSRHFGDTGGRRAAHVVSTYMSSRTPLST</sequence>
<dbReference type="InParanoid" id="A0A067MJV5"/>
<reference evidence="2" key="1">
    <citation type="journal article" date="2014" name="Proc. Natl. Acad. Sci. U.S.A.">
        <title>Extensive sampling of basidiomycete genomes demonstrates inadequacy of the white-rot/brown-rot paradigm for wood decay fungi.</title>
        <authorList>
            <person name="Riley R."/>
            <person name="Salamov A.A."/>
            <person name="Brown D.W."/>
            <person name="Nagy L.G."/>
            <person name="Floudas D."/>
            <person name="Held B.W."/>
            <person name="Levasseur A."/>
            <person name="Lombard V."/>
            <person name="Morin E."/>
            <person name="Otillar R."/>
            <person name="Lindquist E.A."/>
            <person name="Sun H."/>
            <person name="LaButti K.M."/>
            <person name="Schmutz J."/>
            <person name="Jabbour D."/>
            <person name="Luo H."/>
            <person name="Baker S.E."/>
            <person name="Pisabarro A.G."/>
            <person name="Walton J.D."/>
            <person name="Blanchette R.A."/>
            <person name="Henrissat B."/>
            <person name="Martin F."/>
            <person name="Cullen D."/>
            <person name="Hibbett D.S."/>
            <person name="Grigoriev I.V."/>
        </authorList>
    </citation>
    <scope>NUCLEOTIDE SEQUENCE [LARGE SCALE GENOMIC DNA]</scope>
    <source>
        <strain evidence="2">FD-172 SS1</strain>
    </source>
</reference>
<evidence type="ECO:0000313" key="2">
    <source>
        <dbReference type="Proteomes" id="UP000027195"/>
    </source>
</evidence>
<dbReference type="EMBL" id="KL198055">
    <property type="protein sequence ID" value="KDQ11816.1"/>
    <property type="molecule type" value="Genomic_DNA"/>
</dbReference>
<evidence type="ECO:0000313" key="1">
    <source>
        <dbReference type="EMBL" id="KDQ11816.1"/>
    </source>
</evidence>
<dbReference type="OrthoDB" id="10257284at2759"/>
<organism evidence="1 2">
    <name type="scientific">Botryobasidium botryosum (strain FD-172 SS1)</name>
    <dbReference type="NCBI Taxonomy" id="930990"/>
    <lineage>
        <taxon>Eukaryota</taxon>
        <taxon>Fungi</taxon>
        <taxon>Dikarya</taxon>
        <taxon>Basidiomycota</taxon>
        <taxon>Agaricomycotina</taxon>
        <taxon>Agaricomycetes</taxon>
        <taxon>Cantharellales</taxon>
        <taxon>Botryobasidiaceae</taxon>
        <taxon>Botryobasidium</taxon>
    </lineage>
</organism>
<accession>A0A067MJV5</accession>
<gene>
    <name evidence="1" type="ORF">BOTBODRAFT_447853</name>
</gene>
<protein>
    <submittedName>
        <fullName evidence="1">Uncharacterized protein</fullName>
    </submittedName>
</protein>